<proteinExistence type="predicted"/>
<dbReference type="InterPro" id="IPR046042">
    <property type="entry name" value="DUF6000"/>
</dbReference>
<comment type="caution">
    <text evidence="1">The sequence shown here is derived from an EMBL/GenBank/DDBJ whole genome shotgun (WGS) entry which is preliminary data.</text>
</comment>
<gene>
    <name evidence="1" type="ORF">DLM85_22200</name>
</gene>
<organism evidence="1 2">
    <name type="scientific">Hymenobacter edaphi</name>
    <dbReference type="NCBI Taxonomy" id="2211146"/>
    <lineage>
        <taxon>Bacteria</taxon>
        <taxon>Pseudomonadati</taxon>
        <taxon>Bacteroidota</taxon>
        <taxon>Cytophagia</taxon>
        <taxon>Cytophagales</taxon>
        <taxon>Hymenobacteraceae</taxon>
        <taxon>Hymenobacter</taxon>
    </lineage>
</organism>
<protein>
    <submittedName>
        <fullName evidence="1">Uncharacterized protein</fullName>
    </submittedName>
</protein>
<evidence type="ECO:0000313" key="2">
    <source>
        <dbReference type="Proteomes" id="UP000248553"/>
    </source>
</evidence>
<evidence type="ECO:0000313" key="1">
    <source>
        <dbReference type="EMBL" id="RAK62914.1"/>
    </source>
</evidence>
<accession>A0A328BB21</accession>
<sequence length="135" mass="15492">MLGDFNWRTRLTGAYFAAINNYQQFTDAIGRLLLKSEVCYAADGYCLALLLFGTAEAKDYLQQYLHYYLRRPDLWFDQNDALAALTLLDTAAAAEFAEAWLKFVADKPNWNLQRTTEQLQACAAVIRRMRLDLGH</sequence>
<name>A0A328BB21_9BACT</name>
<reference evidence="2" key="1">
    <citation type="submission" date="2018-05" db="EMBL/GenBank/DDBJ databases">
        <authorList>
            <person name="Nie L."/>
        </authorList>
    </citation>
    <scope>NUCLEOTIDE SEQUENCE [LARGE SCALE GENOMIC DNA]</scope>
    <source>
        <strain evidence="2">NL</strain>
    </source>
</reference>
<dbReference type="AlphaFoldDB" id="A0A328BB21"/>
<dbReference type="Proteomes" id="UP000248553">
    <property type="component" value="Unassembled WGS sequence"/>
</dbReference>
<dbReference type="EMBL" id="QHKM01000011">
    <property type="protein sequence ID" value="RAK62914.1"/>
    <property type="molecule type" value="Genomic_DNA"/>
</dbReference>
<keyword evidence="2" id="KW-1185">Reference proteome</keyword>
<dbReference type="Pfam" id="PF19463">
    <property type="entry name" value="DUF6000"/>
    <property type="match status" value="1"/>
</dbReference>